<accession>A0A266Q8I3</accession>
<reference evidence="4" key="1">
    <citation type="submission" date="2017-05" db="EMBL/GenBank/DDBJ databases">
        <authorList>
            <person name="Barney B.M."/>
        </authorList>
    </citation>
    <scope>NUCLEOTIDE SEQUENCE [LARGE SCALE GENOMIC DNA]</scope>
    <source>
        <strain evidence="4">PSBB022</strain>
    </source>
</reference>
<dbReference type="InterPro" id="IPR002509">
    <property type="entry name" value="NODB_dom"/>
</dbReference>
<dbReference type="GO" id="GO:0016810">
    <property type="term" value="F:hydrolase activity, acting on carbon-nitrogen (but not peptide) bonds"/>
    <property type="evidence" value="ECO:0007669"/>
    <property type="project" value="InterPro"/>
</dbReference>
<keyword evidence="4" id="KW-1185">Reference proteome</keyword>
<protein>
    <submittedName>
        <fullName evidence="3">Polysaccharide deacetylase</fullName>
    </submittedName>
</protein>
<organism evidence="3 4">
    <name type="scientific">Cellvibrio mixtus</name>
    <dbReference type="NCBI Taxonomy" id="39650"/>
    <lineage>
        <taxon>Bacteria</taxon>
        <taxon>Pseudomonadati</taxon>
        <taxon>Pseudomonadota</taxon>
        <taxon>Gammaproteobacteria</taxon>
        <taxon>Cellvibrionales</taxon>
        <taxon>Cellvibrionaceae</taxon>
        <taxon>Cellvibrio</taxon>
    </lineage>
</organism>
<dbReference type="CDD" id="cd10967">
    <property type="entry name" value="CE4_GLA_like_6s"/>
    <property type="match status" value="1"/>
</dbReference>
<keyword evidence="1" id="KW-0732">Signal</keyword>
<name>A0A266Q8I3_9GAMM</name>
<evidence type="ECO:0000259" key="2">
    <source>
        <dbReference type="Pfam" id="PF01522"/>
    </source>
</evidence>
<dbReference type="Gene3D" id="3.20.20.370">
    <property type="entry name" value="Glycoside hydrolase/deacetylase"/>
    <property type="match status" value="1"/>
</dbReference>
<dbReference type="InterPro" id="IPR011330">
    <property type="entry name" value="Glyco_hydro/deAcase_b/a-brl"/>
</dbReference>
<dbReference type="SUPFAM" id="SSF88713">
    <property type="entry name" value="Glycoside hydrolase/deacetylase"/>
    <property type="match status" value="1"/>
</dbReference>
<sequence>MTKKINLFLLGLGLAFGSQISFAADKPFQWPNGAKAAINLAYDDALPTQLDNAIPALDKYGLKGSFYLTLSAETVANRMADWRKAAINGHELANHTLFHQCSRIGAGREWVQPENDLDKVSAVQLAAQIRVGNTMLHAIDGKTERTFTTPCGDLNAGGTPYLPLVKNEFVAAKAAFGRVVPDMKTLDPYSVVVATPADVSGKELIAAVKEAAAKGTMMNFTFHGIGGDHLSISNEAHEELLKYLADNKDIYWTDTFVTIMKYVKEQQAKK</sequence>
<dbReference type="AlphaFoldDB" id="A0A266Q8I3"/>
<comment type="caution">
    <text evidence="3">The sequence shown here is derived from an EMBL/GenBank/DDBJ whole genome shotgun (WGS) entry which is preliminary data.</text>
</comment>
<dbReference type="EMBL" id="NHNI01000001">
    <property type="protein sequence ID" value="OZY86130.1"/>
    <property type="molecule type" value="Genomic_DNA"/>
</dbReference>
<evidence type="ECO:0000256" key="1">
    <source>
        <dbReference type="SAM" id="SignalP"/>
    </source>
</evidence>
<feature type="domain" description="NodB homology" evidence="2">
    <location>
        <begin position="34"/>
        <end position="156"/>
    </location>
</feature>
<feature type="chain" id="PRO_5012831283" evidence="1">
    <location>
        <begin position="24"/>
        <end position="270"/>
    </location>
</feature>
<gene>
    <name evidence="3" type="ORF">CBP51_03615</name>
</gene>
<evidence type="ECO:0000313" key="4">
    <source>
        <dbReference type="Proteomes" id="UP000216101"/>
    </source>
</evidence>
<dbReference type="GO" id="GO:0005975">
    <property type="term" value="P:carbohydrate metabolic process"/>
    <property type="evidence" value="ECO:0007669"/>
    <property type="project" value="InterPro"/>
</dbReference>
<evidence type="ECO:0000313" key="3">
    <source>
        <dbReference type="EMBL" id="OZY86130.1"/>
    </source>
</evidence>
<dbReference type="RefSeq" id="WP_094983882.1">
    <property type="nucleotide sequence ID" value="NZ_NHNI01000001.1"/>
</dbReference>
<dbReference type="Proteomes" id="UP000216101">
    <property type="component" value="Unassembled WGS sequence"/>
</dbReference>
<dbReference type="Pfam" id="PF01522">
    <property type="entry name" value="Polysacc_deac_1"/>
    <property type="match status" value="1"/>
</dbReference>
<feature type="signal peptide" evidence="1">
    <location>
        <begin position="1"/>
        <end position="23"/>
    </location>
</feature>
<proteinExistence type="predicted"/>